<evidence type="ECO:0000256" key="3">
    <source>
        <dbReference type="ARBA" id="ARBA00022801"/>
    </source>
</evidence>
<evidence type="ECO:0000256" key="1">
    <source>
        <dbReference type="ARBA" id="ARBA00022670"/>
    </source>
</evidence>
<dbReference type="EMBL" id="FNIC01000003">
    <property type="protein sequence ID" value="SDN62414.1"/>
    <property type="molecule type" value="Genomic_DNA"/>
</dbReference>
<name>A0A1H0CWZ5_9ACTN</name>
<dbReference type="OrthoDB" id="4297752at2"/>
<dbReference type="SUPFAM" id="SSF55486">
    <property type="entry name" value="Metalloproteases ('zincins'), catalytic domain"/>
    <property type="match status" value="1"/>
</dbReference>
<organism evidence="7 8">
    <name type="scientific">Nocardioides szechwanensis</name>
    <dbReference type="NCBI Taxonomy" id="1005944"/>
    <lineage>
        <taxon>Bacteria</taxon>
        <taxon>Bacillati</taxon>
        <taxon>Actinomycetota</taxon>
        <taxon>Actinomycetes</taxon>
        <taxon>Propionibacteriales</taxon>
        <taxon>Nocardioidaceae</taxon>
        <taxon>Nocardioides</taxon>
    </lineage>
</organism>
<dbReference type="GO" id="GO:0006508">
    <property type="term" value="P:proteolysis"/>
    <property type="evidence" value="ECO:0007669"/>
    <property type="project" value="UniProtKB-KW"/>
</dbReference>
<dbReference type="GO" id="GO:0008270">
    <property type="term" value="F:zinc ion binding"/>
    <property type="evidence" value="ECO:0007669"/>
    <property type="project" value="InterPro"/>
</dbReference>
<keyword evidence="3" id="KW-0378">Hydrolase</keyword>
<evidence type="ECO:0000256" key="5">
    <source>
        <dbReference type="SAM" id="SignalP"/>
    </source>
</evidence>
<evidence type="ECO:0000256" key="2">
    <source>
        <dbReference type="ARBA" id="ARBA00022723"/>
    </source>
</evidence>
<keyword evidence="4" id="KW-0862">Zinc</keyword>
<proteinExistence type="predicted"/>
<dbReference type="RefSeq" id="WP_091025144.1">
    <property type="nucleotide sequence ID" value="NZ_BKAE01000006.1"/>
</dbReference>
<keyword evidence="8" id="KW-1185">Reference proteome</keyword>
<dbReference type="Gene3D" id="3.40.390.10">
    <property type="entry name" value="Collagenase (Catalytic Domain)"/>
    <property type="match status" value="1"/>
</dbReference>
<keyword evidence="1" id="KW-0645">Protease</keyword>
<feature type="domain" description="Peptidase M10 metallopeptidase" evidence="6">
    <location>
        <begin position="389"/>
        <end position="430"/>
    </location>
</feature>
<dbReference type="STRING" id="1005944.SAMN05192576_2554"/>
<keyword evidence="2" id="KW-0479">Metal-binding</keyword>
<dbReference type="InterPro" id="IPR024079">
    <property type="entry name" value="MetalloPept_cat_dom_sf"/>
</dbReference>
<dbReference type="Proteomes" id="UP000199004">
    <property type="component" value="Unassembled WGS sequence"/>
</dbReference>
<gene>
    <name evidence="7" type="ORF">SAMN05192576_2554</name>
</gene>
<keyword evidence="5" id="KW-0732">Signal</keyword>
<feature type="chain" id="PRO_5011609671" evidence="5">
    <location>
        <begin position="39"/>
        <end position="475"/>
    </location>
</feature>
<evidence type="ECO:0000259" key="6">
    <source>
        <dbReference type="Pfam" id="PF00413"/>
    </source>
</evidence>
<accession>A0A1H0CWZ5</accession>
<evidence type="ECO:0000313" key="7">
    <source>
        <dbReference type="EMBL" id="SDN62414.1"/>
    </source>
</evidence>
<reference evidence="8" key="1">
    <citation type="submission" date="2016-10" db="EMBL/GenBank/DDBJ databases">
        <authorList>
            <person name="Varghese N."/>
            <person name="Submissions S."/>
        </authorList>
    </citation>
    <scope>NUCLEOTIDE SEQUENCE [LARGE SCALE GENOMIC DNA]</scope>
    <source>
        <strain evidence="8">CGMCC 1.11147</strain>
    </source>
</reference>
<dbReference type="AlphaFoldDB" id="A0A1H0CWZ5"/>
<protein>
    <submittedName>
        <fullName evidence="7">Matrixin</fullName>
    </submittedName>
</protein>
<evidence type="ECO:0000313" key="8">
    <source>
        <dbReference type="Proteomes" id="UP000199004"/>
    </source>
</evidence>
<dbReference type="PROSITE" id="PS51257">
    <property type="entry name" value="PROKAR_LIPOPROTEIN"/>
    <property type="match status" value="1"/>
</dbReference>
<dbReference type="InterPro" id="IPR001818">
    <property type="entry name" value="Pept_M10_metallopeptidase"/>
</dbReference>
<dbReference type="Pfam" id="PF00413">
    <property type="entry name" value="Peptidase_M10"/>
    <property type="match status" value="1"/>
</dbReference>
<evidence type="ECO:0000256" key="4">
    <source>
        <dbReference type="ARBA" id="ARBA00022833"/>
    </source>
</evidence>
<feature type="signal peptide" evidence="5">
    <location>
        <begin position="1"/>
        <end position="38"/>
    </location>
</feature>
<dbReference type="GO" id="GO:0004222">
    <property type="term" value="F:metalloendopeptidase activity"/>
    <property type="evidence" value="ECO:0007669"/>
    <property type="project" value="InterPro"/>
</dbReference>
<sequence>MNRETLMVGSLRRRCAALLAALLTAACLSVVTAPPAAAAESYVVSYPLPARYYVDSSQSLTVGVTDFEPDVDPDQNVRTAEVRAVYPDGSSVEHEVTLTLLVPSATVPFPTQRRAPLAYSVTFFDADGDFLDQRAFTAEIIGWPSDLKAGWPTASRIRERTSYVVRGQVAGGARKVLVQRKATGTWITLGAGQSQANGSYAVKVDTRWVTTHRLRALVTETRTHNADVAAKPSALTVTRSYKPRPGTAWKPIHSSGFPGQRWTPCGAAPGVLTYRVNPARAPRGYLAEIRKAFAQVTAATGFGFRYAGTTTLVPLKPGSQAITRKADVTIAYATARMVPALRGGVIGVSPVASQYAYTDWWRVFAAAVVLDTQAGLAPGFGGGKATRGSVLIHELGHVMGLDHVSDRRQIMYPAITRAEARYANGDLRGLANVAVSRGCFPFEPNPYGRAGSTATARRLPPGPTRTVVHTVGLAP</sequence>
<dbReference type="GO" id="GO:0031012">
    <property type="term" value="C:extracellular matrix"/>
    <property type="evidence" value="ECO:0007669"/>
    <property type="project" value="InterPro"/>
</dbReference>